<accession>A0ABS1DHV1</accession>
<evidence type="ECO:0000313" key="2">
    <source>
        <dbReference type="Proteomes" id="UP001296873"/>
    </source>
</evidence>
<dbReference type="Proteomes" id="UP001296873">
    <property type="component" value="Unassembled WGS sequence"/>
</dbReference>
<protein>
    <submittedName>
        <fullName evidence="1">Uncharacterized protein</fullName>
    </submittedName>
</protein>
<organism evidence="1 2">
    <name type="scientific">Rhodovibrio sodomensis</name>
    <dbReference type="NCBI Taxonomy" id="1088"/>
    <lineage>
        <taxon>Bacteria</taxon>
        <taxon>Pseudomonadati</taxon>
        <taxon>Pseudomonadota</taxon>
        <taxon>Alphaproteobacteria</taxon>
        <taxon>Rhodospirillales</taxon>
        <taxon>Rhodovibrionaceae</taxon>
        <taxon>Rhodovibrio</taxon>
    </lineage>
</organism>
<name>A0ABS1DHV1_9PROT</name>
<proteinExistence type="predicted"/>
<gene>
    <name evidence="1" type="ORF">CKO28_18615</name>
</gene>
<evidence type="ECO:0000313" key="1">
    <source>
        <dbReference type="EMBL" id="MBK1670051.1"/>
    </source>
</evidence>
<comment type="caution">
    <text evidence="1">The sequence shown here is derived from an EMBL/GenBank/DDBJ whole genome shotgun (WGS) entry which is preliminary data.</text>
</comment>
<sequence>MLNDPEIQSEVEERIANGENWEDVEAEIIHRKSRLLPISLLMSTEPAEQVFQFIVVNQKATPIGRALLGTIVSTTLSNDEMDSVATRLKNAGIHLEESQAITYLARHPDSPFCGLVERGLAGDSKDLLQWNVFASLVGIFRNLKGGKLFGQRNDYAELWKQRFLPNSGIIADYESQGFEKPENYWSKLDGPWREVFIKFWAKIRDTFGNTEDPDKHNFWGRTRDSNLFNKISLTILAADFFQFMVETRTRLNSADEIPDLVDTWLENVNTGYFDKNWNLAGVKKDSTGIRNQWAFLWSEYRKSGGNLPDRRLFRQPKGE</sequence>
<dbReference type="EMBL" id="NRRL01000072">
    <property type="protein sequence ID" value="MBK1670051.1"/>
    <property type="molecule type" value="Genomic_DNA"/>
</dbReference>
<reference evidence="1 2" key="1">
    <citation type="journal article" date="2020" name="Microorganisms">
        <title>Osmotic Adaptation and Compatible Solute Biosynthesis of Phototrophic Bacteria as Revealed from Genome Analyses.</title>
        <authorList>
            <person name="Imhoff J.F."/>
            <person name="Rahn T."/>
            <person name="Kunzel S."/>
            <person name="Keller A."/>
            <person name="Neulinger S.C."/>
        </authorList>
    </citation>
    <scope>NUCLEOTIDE SEQUENCE [LARGE SCALE GENOMIC DNA]</scope>
    <source>
        <strain evidence="1 2">DSM 9895</strain>
    </source>
</reference>
<keyword evidence="2" id="KW-1185">Reference proteome</keyword>